<dbReference type="RefSeq" id="WP_170865446.1">
    <property type="nucleotide sequence ID" value="NZ_FRCP01000007.1"/>
</dbReference>
<dbReference type="SUPFAM" id="SSF56300">
    <property type="entry name" value="Metallo-dependent phosphatases"/>
    <property type="match status" value="1"/>
</dbReference>
<accession>A0A1M7H0H9</accession>
<dbReference type="Pfam" id="PF00149">
    <property type="entry name" value="Metallophos"/>
    <property type="match status" value="1"/>
</dbReference>
<keyword evidence="1 2" id="KW-0732">Signal</keyword>
<feature type="chain" id="PRO_5012478027" evidence="2">
    <location>
        <begin position="28"/>
        <end position="534"/>
    </location>
</feature>
<dbReference type="Gene3D" id="2.60.40.380">
    <property type="entry name" value="Purple acid phosphatase-like, N-terminal"/>
    <property type="match status" value="1"/>
</dbReference>
<sequence length="534" mass="60165">MHRKAKAIKAVVILCLSIWLSAVVGFAAGNDDWTEAKKTISATDGAWEDWCKQWELWKDSPLQMALTPGMNESEINFSWYSTKEDKKSRIRIGDNEQLRDGSTLIVTTKKATKGYYYNQAVATNLDINKTYYYSYTIDGRWTKTYKIQTKNPANFQFVFVGDPQIGSSYDNIPDGESGKQGQDRAVCNDSFNWNSTLQAAYNHVKSLSFIVTAGDQIQSRNLKDSEANYKTFDKNEIEYAGYLSPVLLRSIPVATTIGNHDSLSGNYSYHFNNPNSKTGYGATYAGADYYFTYGDTIFLMLNTNNTNVEEHEKFIREAVSSNKNVTWGIVAMHQDIFGSGEHSEDENIIALRTALLPILRKYDINLVLTGHDHTYARAFIADDDTKYDAEAVETGSFANSTSVVNQGRVRNQGFECSRKMISALTMNARKVLAFTKSYSLMERGSEHMIQLYAKACDDTVRYSSGKGILFITANSSSGSKYYKLLENQQDYVGARSQENQSSYTIIDITKERIQLNTFFTESGKKVDKTIIITK</sequence>
<evidence type="ECO:0000259" key="3">
    <source>
        <dbReference type="Pfam" id="PF00149"/>
    </source>
</evidence>
<feature type="domain" description="Purple acid phosphatase N-terminal" evidence="4">
    <location>
        <begin position="61"/>
        <end position="149"/>
    </location>
</feature>
<dbReference type="SUPFAM" id="SSF49363">
    <property type="entry name" value="Purple acid phosphatase, N-terminal domain"/>
    <property type="match status" value="1"/>
</dbReference>
<evidence type="ECO:0000259" key="4">
    <source>
        <dbReference type="Pfam" id="PF16656"/>
    </source>
</evidence>
<feature type="signal peptide" evidence="2">
    <location>
        <begin position="1"/>
        <end position="27"/>
    </location>
</feature>
<gene>
    <name evidence="5" type="ORF">SAMN02746066_01228</name>
</gene>
<dbReference type="InterPro" id="IPR015914">
    <property type="entry name" value="PAPs_N"/>
</dbReference>
<dbReference type="InterPro" id="IPR004843">
    <property type="entry name" value="Calcineurin-like_PHP"/>
</dbReference>
<evidence type="ECO:0000313" key="6">
    <source>
        <dbReference type="Proteomes" id="UP000184038"/>
    </source>
</evidence>
<evidence type="ECO:0000313" key="5">
    <source>
        <dbReference type="EMBL" id="SHM22144.1"/>
    </source>
</evidence>
<evidence type="ECO:0000256" key="1">
    <source>
        <dbReference type="ARBA" id="ARBA00022729"/>
    </source>
</evidence>
<dbReference type="Pfam" id="PF16656">
    <property type="entry name" value="Pur_ac_phosph_N"/>
    <property type="match status" value="1"/>
</dbReference>
<feature type="domain" description="Calcineurin-like phosphoesterase" evidence="3">
    <location>
        <begin position="186"/>
        <end position="375"/>
    </location>
</feature>
<evidence type="ECO:0000256" key="2">
    <source>
        <dbReference type="SAM" id="SignalP"/>
    </source>
</evidence>
<reference evidence="5 6" key="1">
    <citation type="submission" date="2016-11" db="EMBL/GenBank/DDBJ databases">
        <authorList>
            <person name="Jaros S."/>
            <person name="Januszkiewicz K."/>
            <person name="Wedrychowicz H."/>
        </authorList>
    </citation>
    <scope>NUCLEOTIDE SEQUENCE [LARGE SCALE GENOMIC DNA]</scope>
    <source>
        <strain evidence="5 6">DSM 15930</strain>
    </source>
</reference>
<dbReference type="InterPro" id="IPR039331">
    <property type="entry name" value="PAPs-like"/>
</dbReference>
<dbReference type="PANTHER" id="PTHR22953">
    <property type="entry name" value="ACID PHOSPHATASE RELATED"/>
    <property type="match status" value="1"/>
</dbReference>
<dbReference type="AlphaFoldDB" id="A0A1M7H0H9"/>
<dbReference type="GO" id="GO:0046872">
    <property type="term" value="F:metal ion binding"/>
    <property type="evidence" value="ECO:0007669"/>
    <property type="project" value="InterPro"/>
</dbReference>
<keyword evidence="6" id="KW-1185">Reference proteome</keyword>
<dbReference type="STRING" id="1120996.SAMN02746066_01228"/>
<dbReference type="GO" id="GO:0003993">
    <property type="term" value="F:acid phosphatase activity"/>
    <property type="evidence" value="ECO:0007669"/>
    <property type="project" value="InterPro"/>
</dbReference>
<name>A0A1M7H0H9_9FIRM</name>
<dbReference type="InterPro" id="IPR008963">
    <property type="entry name" value="Purple_acid_Pase-like_N"/>
</dbReference>
<dbReference type="PANTHER" id="PTHR22953:SF153">
    <property type="entry name" value="PURPLE ACID PHOSPHATASE"/>
    <property type="match status" value="1"/>
</dbReference>
<organism evidence="5 6">
    <name type="scientific">Anaerosporobacter mobilis DSM 15930</name>
    <dbReference type="NCBI Taxonomy" id="1120996"/>
    <lineage>
        <taxon>Bacteria</taxon>
        <taxon>Bacillati</taxon>
        <taxon>Bacillota</taxon>
        <taxon>Clostridia</taxon>
        <taxon>Lachnospirales</taxon>
        <taxon>Lachnospiraceae</taxon>
        <taxon>Anaerosporobacter</taxon>
    </lineage>
</organism>
<dbReference type="InterPro" id="IPR029052">
    <property type="entry name" value="Metallo-depent_PP-like"/>
</dbReference>
<proteinExistence type="predicted"/>
<protein>
    <submittedName>
        <fullName evidence="5">Purple acid Phosphatase, N-terminal domain</fullName>
    </submittedName>
</protein>
<dbReference type="Gene3D" id="3.60.21.10">
    <property type="match status" value="1"/>
</dbReference>
<dbReference type="Proteomes" id="UP000184038">
    <property type="component" value="Unassembled WGS sequence"/>
</dbReference>
<dbReference type="EMBL" id="FRCP01000007">
    <property type="protein sequence ID" value="SHM22144.1"/>
    <property type="molecule type" value="Genomic_DNA"/>
</dbReference>